<protein>
    <submittedName>
        <fullName evidence="1">Uncharacterized protein</fullName>
    </submittedName>
</protein>
<dbReference type="InParanoid" id="A0A2H3D4A3"/>
<name>A0A2H3D4A3_ARMGA</name>
<organism evidence="1 2">
    <name type="scientific">Armillaria gallica</name>
    <name type="common">Bulbous honey fungus</name>
    <name type="synonym">Armillaria bulbosa</name>
    <dbReference type="NCBI Taxonomy" id="47427"/>
    <lineage>
        <taxon>Eukaryota</taxon>
        <taxon>Fungi</taxon>
        <taxon>Dikarya</taxon>
        <taxon>Basidiomycota</taxon>
        <taxon>Agaricomycotina</taxon>
        <taxon>Agaricomycetes</taxon>
        <taxon>Agaricomycetidae</taxon>
        <taxon>Agaricales</taxon>
        <taxon>Marasmiineae</taxon>
        <taxon>Physalacriaceae</taxon>
        <taxon>Armillaria</taxon>
    </lineage>
</organism>
<proteinExistence type="predicted"/>
<dbReference type="EMBL" id="KZ293670">
    <property type="protein sequence ID" value="PBK88930.1"/>
    <property type="molecule type" value="Genomic_DNA"/>
</dbReference>
<accession>A0A2H3D4A3</accession>
<reference evidence="2" key="1">
    <citation type="journal article" date="2017" name="Nat. Ecol. Evol.">
        <title>Genome expansion and lineage-specific genetic innovations in the forest pathogenic fungi Armillaria.</title>
        <authorList>
            <person name="Sipos G."/>
            <person name="Prasanna A.N."/>
            <person name="Walter M.C."/>
            <person name="O'Connor E."/>
            <person name="Balint B."/>
            <person name="Krizsan K."/>
            <person name="Kiss B."/>
            <person name="Hess J."/>
            <person name="Varga T."/>
            <person name="Slot J."/>
            <person name="Riley R."/>
            <person name="Boka B."/>
            <person name="Rigling D."/>
            <person name="Barry K."/>
            <person name="Lee J."/>
            <person name="Mihaltcheva S."/>
            <person name="LaButti K."/>
            <person name="Lipzen A."/>
            <person name="Waldron R."/>
            <person name="Moloney N.M."/>
            <person name="Sperisen C."/>
            <person name="Kredics L."/>
            <person name="Vagvoelgyi C."/>
            <person name="Patrignani A."/>
            <person name="Fitzpatrick D."/>
            <person name="Nagy I."/>
            <person name="Doyle S."/>
            <person name="Anderson J.B."/>
            <person name="Grigoriev I.V."/>
            <person name="Gueldener U."/>
            <person name="Muensterkoetter M."/>
            <person name="Nagy L.G."/>
        </authorList>
    </citation>
    <scope>NUCLEOTIDE SEQUENCE [LARGE SCALE GENOMIC DNA]</scope>
    <source>
        <strain evidence="2">Ar21-2</strain>
    </source>
</reference>
<dbReference type="AlphaFoldDB" id="A0A2H3D4A3"/>
<sequence length="152" mass="17452">MPAPHKLLSEGLEAHPENKDKVRYMICSPLVTGKEKLSVKYMNCTSVVKHINSKSHQTQVQVQQEEKQQRSEAERIFKQMYQDFIIPPNQELSNCQPIPKPNLFNNLSFNCPGALPSYDAVDNTGGTYHWDQPIILTLHEHPIEVNKLDEEK</sequence>
<evidence type="ECO:0000313" key="2">
    <source>
        <dbReference type="Proteomes" id="UP000217790"/>
    </source>
</evidence>
<keyword evidence="2" id="KW-1185">Reference proteome</keyword>
<evidence type="ECO:0000313" key="1">
    <source>
        <dbReference type="EMBL" id="PBK88930.1"/>
    </source>
</evidence>
<dbReference type="Proteomes" id="UP000217790">
    <property type="component" value="Unassembled WGS sequence"/>
</dbReference>
<gene>
    <name evidence="1" type="ORF">ARMGADRAFT_1033542</name>
</gene>